<organism evidence="1 2">
    <name type="scientific">Apiospora phragmitis</name>
    <dbReference type="NCBI Taxonomy" id="2905665"/>
    <lineage>
        <taxon>Eukaryota</taxon>
        <taxon>Fungi</taxon>
        <taxon>Dikarya</taxon>
        <taxon>Ascomycota</taxon>
        <taxon>Pezizomycotina</taxon>
        <taxon>Sordariomycetes</taxon>
        <taxon>Xylariomycetidae</taxon>
        <taxon>Amphisphaeriales</taxon>
        <taxon>Apiosporaceae</taxon>
        <taxon>Apiospora</taxon>
    </lineage>
</organism>
<comment type="caution">
    <text evidence="1">The sequence shown here is derived from an EMBL/GenBank/DDBJ whole genome shotgun (WGS) entry which is preliminary data.</text>
</comment>
<dbReference type="Proteomes" id="UP001480595">
    <property type="component" value="Unassembled WGS sequence"/>
</dbReference>
<proteinExistence type="predicted"/>
<dbReference type="GeneID" id="92093197"/>
<protein>
    <submittedName>
        <fullName evidence="1">Uncharacterized protein</fullName>
    </submittedName>
</protein>
<accession>A0ABR1UHA1</accession>
<dbReference type="RefSeq" id="XP_066713723.1">
    <property type="nucleotide sequence ID" value="XM_066860134.1"/>
</dbReference>
<sequence>MGIDEMSRETGLPLEVLEAPPFVEEFGYMGGVGGGFVEPHQLRHRPDTRAFADTLKSHGREYLLGSKLPTAATI</sequence>
<evidence type="ECO:0000313" key="2">
    <source>
        <dbReference type="Proteomes" id="UP001480595"/>
    </source>
</evidence>
<evidence type="ECO:0000313" key="1">
    <source>
        <dbReference type="EMBL" id="KAK8058277.1"/>
    </source>
</evidence>
<dbReference type="EMBL" id="JAQQWL010000009">
    <property type="protein sequence ID" value="KAK8058277.1"/>
    <property type="molecule type" value="Genomic_DNA"/>
</dbReference>
<keyword evidence="2" id="KW-1185">Reference proteome</keyword>
<reference evidence="1 2" key="1">
    <citation type="submission" date="2023-01" db="EMBL/GenBank/DDBJ databases">
        <title>Analysis of 21 Apiospora genomes using comparative genomics revels a genus with tremendous synthesis potential of carbohydrate active enzymes and secondary metabolites.</title>
        <authorList>
            <person name="Sorensen T."/>
        </authorList>
    </citation>
    <scope>NUCLEOTIDE SEQUENCE [LARGE SCALE GENOMIC DNA]</scope>
    <source>
        <strain evidence="1 2">CBS 135458</strain>
    </source>
</reference>
<name>A0ABR1UHA1_9PEZI</name>
<gene>
    <name evidence="1" type="ORF">PG994_008725</name>
</gene>